<dbReference type="AlphaFoldDB" id="X0SMP9"/>
<dbReference type="Gene3D" id="3.40.50.720">
    <property type="entry name" value="NAD(P)-binding Rossmann-like Domain"/>
    <property type="match status" value="1"/>
</dbReference>
<dbReference type="SUPFAM" id="SSF51735">
    <property type="entry name" value="NAD(P)-binding Rossmann-fold domains"/>
    <property type="match status" value="1"/>
</dbReference>
<comment type="similarity">
    <text evidence="1">Belongs to the short-chain dehydrogenases/reductases (SDR) family.</text>
</comment>
<gene>
    <name evidence="3" type="ORF">S01H1_06599</name>
</gene>
<reference evidence="3" key="1">
    <citation type="journal article" date="2014" name="Front. Microbiol.">
        <title>High frequency of phylogenetically diverse reductive dehalogenase-homologous genes in deep subseafloor sedimentary metagenomes.</title>
        <authorList>
            <person name="Kawai M."/>
            <person name="Futagami T."/>
            <person name="Toyoda A."/>
            <person name="Takaki Y."/>
            <person name="Nishi S."/>
            <person name="Hori S."/>
            <person name="Arai W."/>
            <person name="Tsubouchi T."/>
            <person name="Morono Y."/>
            <person name="Uchiyama I."/>
            <person name="Ito T."/>
            <person name="Fujiyama A."/>
            <person name="Inagaki F."/>
            <person name="Takami H."/>
        </authorList>
    </citation>
    <scope>NUCLEOTIDE SEQUENCE</scope>
    <source>
        <strain evidence="3">Expedition CK06-06</strain>
    </source>
</reference>
<dbReference type="CDD" id="cd05233">
    <property type="entry name" value="SDR_c"/>
    <property type="match status" value="1"/>
</dbReference>
<dbReference type="PANTHER" id="PTHR43391">
    <property type="entry name" value="RETINOL DEHYDROGENASE-RELATED"/>
    <property type="match status" value="1"/>
</dbReference>
<comment type="caution">
    <text evidence="3">The sequence shown here is derived from an EMBL/GenBank/DDBJ whole genome shotgun (WGS) entry which is preliminary data.</text>
</comment>
<dbReference type="PANTHER" id="PTHR43391:SF26">
    <property type="entry name" value="BLL7251 PROTEIN"/>
    <property type="match status" value="1"/>
</dbReference>
<evidence type="ECO:0008006" key="4">
    <source>
        <dbReference type="Google" id="ProtNLM"/>
    </source>
</evidence>
<dbReference type="PROSITE" id="PS00061">
    <property type="entry name" value="ADH_SHORT"/>
    <property type="match status" value="1"/>
</dbReference>
<dbReference type="Pfam" id="PF00106">
    <property type="entry name" value="adh_short"/>
    <property type="match status" value="1"/>
</dbReference>
<sequence>NILCNNAGVSSTGPLRKLSLEDWDWVLGVNLYGVIYGTNVFLNRMLESKEECYIINNSSIAGLIAVESGPYTTSKFGVVAFSEFLAQDCFNTNVGVSVICPGFADTNFVNNVRTLSKLQPGVFQLPPKMLEFVKPLLENMEKRLKLGMDPDIMAEKVIKAIENDIFFIITHPEYMPFFKARFDRIEEDMLKLNENEIVELNVGSKVYENMSPPFLLTYPDDLIEFNPDPRTKQIFNASKVGCDLQILVTRKPAEMKLEDTTMTIAEDLKLTANEIKIISDQQTELSDGTRANEGIIECNITGIYKEKHLNLSIFHEEKWIRVFISGSRTNDIEVFKKIAYSLELK</sequence>
<dbReference type="InterPro" id="IPR036291">
    <property type="entry name" value="NAD(P)-bd_dom_sf"/>
</dbReference>
<feature type="non-terminal residue" evidence="3">
    <location>
        <position position="1"/>
    </location>
</feature>
<protein>
    <recommendedName>
        <fullName evidence="4">SDR family NAD(P)-dependent oxidoreductase</fullName>
    </recommendedName>
</protein>
<evidence type="ECO:0000256" key="2">
    <source>
        <dbReference type="ARBA" id="ARBA00023002"/>
    </source>
</evidence>
<dbReference type="GO" id="GO:0016491">
    <property type="term" value="F:oxidoreductase activity"/>
    <property type="evidence" value="ECO:0007669"/>
    <property type="project" value="UniProtKB-KW"/>
</dbReference>
<dbReference type="PRINTS" id="PR00081">
    <property type="entry name" value="GDHRDH"/>
</dbReference>
<dbReference type="EMBL" id="BARS01003404">
    <property type="protein sequence ID" value="GAF82348.1"/>
    <property type="molecule type" value="Genomic_DNA"/>
</dbReference>
<dbReference type="InterPro" id="IPR020904">
    <property type="entry name" value="Sc_DH/Rdtase_CS"/>
</dbReference>
<evidence type="ECO:0000256" key="1">
    <source>
        <dbReference type="ARBA" id="ARBA00006484"/>
    </source>
</evidence>
<dbReference type="InterPro" id="IPR002347">
    <property type="entry name" value="SDR_fam"/>
</dbReference>
<accession>X0SMP9</accession>
<proteinExistence type="inferred from homology"/>
<evidence type="ECO:0000313" key="3">
    <source>
        <dbReference type="EMBL" id="GAF82348.1"/>
    </source>
</evidence>
<organism evidence="3">
    <name type="scientific">marine sediment metagenome</name>
    <dbReference type="NCBI Taxonomy" id="412755"/>
    <lineage>
        <taxon>unclassified sequences</taxon>
        <taxon>metagenomes</taxon>
        <taxon>ecological metagenomes</taxon>
    </lineage>
</organism>
<name>X0SMP9_9ZZZZ</name>
<keyword evidence="2" id="KW-0560">Oxidoreductase</keyword>